<dbReference type="Proteomes" id="UP001623008">
    <property type="component" value="Unassembled WGS sequence"/>
</dbReference>
<evidence type="ECO:0000313" key="2">
    <source>
        <dbReference type="Proteomes" id="UP001623008"/>
    </source>
</evidence>
<accession>A0ABW8R002</accession>
<dbReference type="Gene3D" id="3.40.50.1820">
    <property type="entry name" value="alpha/beta hydrolase"/>
    <property type="match status" value="1"/>
</dbReference>
<dbReference type="InterPro" id="IPR029058">
    <property type="entry name" value="AB_hydrolase_fold"/>
</dbReference>
<gene>
    <name evidence="1" type="ORF">ACJEBJ_13800</name>
</gene>
<dbReference type="RefSeq" id="WP_406597943.1">
    <property type="nucleotide sequence ID" value="NZ_JBJHQF010000019.1"/>
</dbReference>
<protein>
    <recommendedName>
        <fullName evidence="3">Alpha/beta hydrolase</fullName>
    </recommendedName>
</protein>
<evidence type="ECO:0000313" key="1">
    <source>
        <dbReference type="EMBL" id="MFK9005204.1"/>
    </source>
</evidence>
<dbReference type="SUPFAM" id="SSF53474">
    <property type="entry name" value="alpha/beta-Hydrolases"/>
    <property type="match status" value="1"/>
</dbReference>
<reference evidence="1 2" key="1">
    <citation type="submission" date="2024-11" db="EMBL/GenBank/DDBJ databases">
        <authorList>
            <person name="Lucas J.A."/>
        </authorList>
    </citation>
    <scope>NUCLEOTIDE SEQUENCE [LARGE SCALE GENOMIC DNA]</scope>
    <source>
        <strain evidence="1 2">Z 7.15</strain>
    </source>
</reference>
<name>A0ABW8R002_9PSED</name>
<organism evidence="1 2">
    <name type="scientific">Pseudomonas pergaminensis</name>
    <dbReference type="NCBI Taxonomy" id="2853159"/>
    <lineage>
        <taxon>Bacteria</taxon>
        <taxon>Pseudomonadati</taxon>
        <taxon>Pseudomonadota</taxon>
        <taxon>Gammaproteobacteria</taxon>
        <taxon>Pseudomonadales</taxon>
        <taxon>Pseudomonadaceae</taxon>
        <taxon>Pseudomonas</taxon>
    </lineage>
</organism>
<keyword evidence="2" id="KW-1185">Reference proteome</keyword>
<dbReference type="InterPro" id="IPR050266">
    <property type="entry name" value="AB_hydrolase_sf"/>
</dbReference>
<dbReference type="EMBL" id="JBJHQF010000019">
    <property type="protein sequence ID" value="MFK9005204.1"/>
    <property type="molecule type" value="Genomic_DNA"/>
</dbReference>
<comment type="caution">
    <text evidence="1">The sequence shown here is derived from an EMBL/GenBank/DDBJ whole genome shotgun (WGS) entry which is preliminary data.</text>
</comment>
<dbReference type="PANTHER" id="PTHR43798">
    <property type="entry name" value="MONOACYLGLYCEROL LIPASE"/>
    <property type="match status" value="1"/>
</dbReference>
<proteinExistence type="predicted"/>
<dbReference type="PANTHER" id="PTHR43798:SF5">
    <property type="entry name" value="MONOACYLGLYCEROL LIPASE ABHD6"/>
    <property type="match status" value="1"/>
</dbReference>
<sequence length="97" mass="10916">MALRPNRTLSIAHHVGTTQADTVVFFCHGAGGNKDQWRPLWQALKAEGYSLVARPWQGNCRMPNAEFQFLEACGHQLMLEKPDAVLKAFNTLHTRVL</sequence>
<evidence type="ECO:0008006" key="3">
    <source>
        <dbReference type="Google" id="ProtNLM"/>
    </source>
</evidence>